<dbReference type="CDD" id="cd16917">
    <property type="entry name" value="HATPase_UhpB-NarQ-NarX-like"/>
    <property type="match status" value="1"/>
</dbReference>
<feature type="region of interest" description="Disordered" evidence="4">
    <location>
        <begin position="277"/>
        <end position="385"/>
    </location>
</feature>
<proteinExistence type="predicted"/>
<sequence length="806" mass="86580">MPGVVELIDREVGLPPGPQLSAVLAELPWSRVPNARLVEVLQARSRQLAHEQANVWAGMAEIARAVPVAGLSEEAVARAGDDVEWASHEIAAGLTWTPTAADRELDLARVVVRGLPLVFAALERGLIDRGKAVVFADHLDPGRGELTPAQIRRLCERFVPLASGWTARRLARRLLAAIVAIDPQFHRRRYRRGLRERGVVLHLDRDGTATLSGEGLPPDEAAAAAARLDRLAEAARRAGHPGRLAQISADLYLGMLDGSFHGLTEAQILARLLARPRPEDSDAPSTGDIAEAGGSDETAGAERTGAERTGAESTRARRDGPDPAAPEPAGAGKHSAEGCDIDETTAPAPAGRPVDDHPPEDHRVGEPTDPGPAGPNTRRWRGERVGVREGVEVRAGLATLLGCDQRPGEIPGLGPVDAEIARTTVARQRRGARWQFAIVDPAGYLLLAGPLRHRPRTGDPPSRPPGRVRGGVVELHLTLAELSRFAADPDLTGAWAGLVTEIAGRWAQRHRSWRELGNNPRARYARGALARHVQVRDRSCVGPGCDRPARRSQLDHTVDHVRGGRTVETNIGPGCWRHHPDKDRGWRLFQPEPGVFVWVSPLGRVYRTRGAPVRPDLPDPDPPPEGADPRADPDTDTGRPIDLRILWREARDPAPPPPPPSDDEEEPPLSEVRSLVRETRHTDLVTELAGARAVLDSAGVELSLGGSPDTVGPTARNVLGRVLREAMTNVLRHAEPRRCTIEIAVAEGDARLRVVNDGVGPGDGAGFGTGLIALERYLREHSGRLAAGPGPDGTFRLDAVLPGAAR</sequence>
<dbReference type="InterPro" id="IPR050482">
    <property type="entry name" value="Sensor_HK_TwoCompSys"/>
</dbReference>
<reference evidence="7" key="1">
    <citation type="journal article" date="2019" name="Int. J. Syst. Evol. Microbiol.">
        <title>The Global Catalogue of Microorganisms (GCM) 10K type strain sequencing project: providing services to taxonomists for standard genome sequencing and annotation.</title>
        <authorList>
            <consortium name="The Broad Institute Genomics Platform"/>
            <consortium name="The Broad Institute Genome Sequencing Center for Infectious Disease"/>
            <person name="Wu L."/>
            <person name="Ma J."/>
        </authorList>
    </citation>
    <scope>NUCLEOTIDE SEQUENCE [LARGE SCALE GENOMIC DNA]</scope>
    <source>
        <strain evidence="7">JCM 18302</strain>
    </source>
</reference>
<dbReference type="PANTHER" id="PTHR24421:SF63">
    <property type="entry name" value="SENSOR HISTIDINE KINASE DESK"/>
    <property type="match status" value="1"/>
</dbReference>
<dbReference type="InterPro" id="IPR003870">
    <property type="entry name" value="DUF222"/>
</dbReference>
<feature type="region of interest" description="Disordered" evidence="4">
    <location>
        <begin position="609"/>
        <end position="671"/>
    </location>
</feature>
<feature type="compositionally biased region" description="Basic and acidic residues" evidence="4">
    <location>
        <begin position="627"/>
        <end position="652"/>
    </location>
</feature>
<dbReference type="RefSeq" id="WP_345604048.1">
    <property type="nucleotide sequence ID" value="NZ_BAABJO010000004.1"/>
</dbReference>
<evidence type="ECO:0000313" key="6">
    <source>
        <dbReference type="EMBL" id="GAA5115599.1"/>
    </source>
</evidence>
<dbReference type="CDD" id="cd00085">
    <property type="entry name" value="HNHc"/>
    <property type="match status" value="1"/>
</dbReference>
<feature type="domain" description="Histidine kinase/HSP90-like ATPase" evidence="5">
    <location>
        <begin position="714"/>
        <end position="803"/>
    </location>
</feature>
<evidence type="ECO:0000259" key="5">
    <source>
        <dbReference type="SMART" id="SM00387"/>
    </source>
</evidence>
<keyword evidence="2" id="KW-0418">Kinase</keyword>
<dbReference type="Pfam" id="PF02720">
    <property type="entry name" value="DUF222"/>
    <property type="match status" value="1"/>
</dbReference>
<accession>A0ABP9NH54</accession>
<evidence type="ECO:0000256" key="3">
    <source>
        <dbReference type="ARBA" id="ARBA00023012"/>
    </source>
</evidence>
<feature type="compositionally biased region" description="Basic and acidic residues" evidence="4">
    <location>
        <begin position="353"/>
        <end position="366"/>
    </location>
</feature>
<evidence type="ECO:0000256" key="2">
    <source>
        <dbReference type="ARBA" id="ARBA00022777"/>
    </source>
</evidence>
<protein>
    <recommendedName>
        <fullName evidence="5">Histidine kinase/HSP90-like ATPase domain-containing protein</fullName>
    </recommendedName>
</protein>
<dbReference type="SMART" id="SM00387">
    <property type="entry name" value="HATPase_c"/>
    <property type="match status" value="1"/>
</dbReference>
<dbReference type="InterPro" id="IPR036890">
    <property type="entry name" value="HATPase_C_sf"/>
</dbReference>
<evidence type="ECO:0000313" key="7">
    <source>
        <dbReference type="Proteomes" id="UP001500804"/>
    </source>
</evidence>
<feature type="compositionally biased region" description="Basic and acidic residues" evidence="4">
    <location>
        <begin position="304"/>
        <end position="321"/>
    </location>
</feature>
<comment type="caution">
    <text evidence="6">The sequence shown here is derived from an EMBL/GenBank/DDBJ whole genome shotgun (WGS) entry which is preliminary data.</text>
</comment>
<keyword evidence="7" id="KW-1185">Reference proteome</keyword>
<dbReference type="Proteomes" id="UP001500804">
    <property type="component" value="Unassembled WGS sequence"/>
</dbReference>
<dbReference type="Gene3D" id="3.30.565.10">
    <property type="entry name" value="Histidine kinase-like ATPase, C-terminal domain"/>
    <property type="match status" value="1"/>
</dbReference>
<evidence type="ECO:0000256" key="1">
    <source>
        <dbReference type="ARBA" id="ARBA00022679"/>
    </source>
</evidence>
<evidence type="ECO:0000256" key="4">
    <source>
        <dbReference type="SAM" id="MobiDB-lite"/>
    </source>
</evidence>
<dbReference type="InterPro" id="IPR003594">
    <property type="entry name" value="HATPase_dom"/>
</dbReference>
<dbReference type="EMBL" id="BAABJO010000004">
    <property type="protein sequence ID" value="GAA5115599.1"/>
    <property type="molecule type" value="Genomic_DNA"/>
</dbReference>
<keyword evidence="1" id="KW-0808">Transferase</keyword>
<organism evidence="6 7">
    <name type="scientific">Pseudonocardia adelaidensis</name>
    <dbReference type="NCBI Taxonomy" id="648754"/>
    <lineage>
        <taxon>Bacteria</taxon>
        <taxon>Bacillati</taxon>
        <taxon>Actinomycetota</taxon>
        <taxon>Actinomycetes</taxon>
        <taxon>Pseudonocardiales</taxon>
        <taxon>Pseudonocardiaceae</taxon>
        <taxon>Pseudonocardia</taxon>
    </lineage>
</organism>
<dbReference type="PANTHER" id="PTHR24421">
    <property type="entry name" value="NITRATE/NITRITE SENSOR PROTEIN NARX-RELATED"/>
    <property type="match status" value="1"/>
</dbReference>
<gene>
    <name evidence="6" type="ORF">GCM10023320_14680</name>
</gene>
<dbReference type="InterPro" id="IPR003615">
    <property type="entry name" value="HNH_nuc"/>
</dbReference>
<name>A0ABP9NH54_9PSEU</name>
<dbReference type="SUPFAM" id="SSF55874">
    <property type="entry name" value="ATPase domain of HSP90 chaperone/DNA topoisomerase II/histidine kinase"/>
    <property type="match status" value="1"/>
</dbReference>
<keyword evidence="3" id="KW-0902">Two-component regulatory system</keyword>